<sequence length="142" mass="14929">MTVDGIEQGYVTGAYAVARWLASQANEARANRRLDAETCRKLAAGAEAMVVAMIGRLNANPDGCDAVDWPAGDAKIRELSITPWDIRAAATGGGPCTCGKPFWTHVCLSCSPDYQTPGPGCGNCRNTGMDQTPCRPSRGVAP</sequence>
<evidence type="ECO:0000313" key="1">
    <source>
        <dbReference type="EMBL" id="UWZ37780.1"/>
    </source>
</evidence>
<dbReference type="Proteomes" id="UP001058271">
    <property type="component" value="Chromosome"/>
</dbReference>
<protein>
    <submittedName>
        <fullName evidence="1">Uncharacterized protein</fullName>
    </submittedName>
</protein>
<gene>
    <name evidence="1" type="ORF">Drose_05780</name>
</gene>
<proteinExistence type="predicted"/>
<name>A0ABY5Z6V2_9ACTN</name>
<evidence type="ECO:0000313" key="2">
    <source>
        <dbReference type="Proteomes" id="UP001058271"/>
    </source>
</evidence>
<dbReference type="EMBL" id="CP073721">
    <property type="protein sequence ID" value="UWZ37780.1"/>
    <property type="molecule type" value="Genomic_DNA"/>
</dbReference>
<reference evidence="1" key="1">
    <citation type="submission" date="2021-04" db="EMBL/GenBank/DDBJ databases">
        <title>Biosynthetic gene clusters of Dactylosporangioum roseum.</title>
        <authorList>
            <person name="Hartkoorn R.C."/>
            <person name="Beaudoing E."/>
            <person name="Hot D."/>
            <person name="Moureu S."/>
        </authorList>
    </citation>
    <scope>NUCLEOTIDE SEQUENCE</scope>
    <source>
        <strain evidence="1">NRRL B-16295</strain>
    </source>
</reference>
<keyword evidence="2" id="KW-1185">Reference proteome</keyword>
<accession>A0ABY5Z6V2</accession>
<organism evidence="1 2">
    <name type="scientific">Dactylosporangium roseum</name>
    <dbReference type="NCBI Taxonomy" id="47989"/>
    <lineage>
        <taxon>Bacteria</taxon>
        <taxon>Bacillati</taxon>
        <taxon>Actinomycetota</taxon>
        <taxon>Actinomycetes</taxon>
        <taxon>Micromonosporales</taxon>
        <taxon>Micromonosporaceae</taxon>
        <taxon>Dactylosporangium</taxon>
    </lineage>
</organism>
<dbReference type="RefSeq" id="WP_260727143.1">
    <property type="nucleotide sequence ID" value="NZ_BAAABS010000033.1"/>
</dbReference>